<dbReference type="InParanoid" id="A0A1B1AEH6"/>
<evidence type="ECO:0000256" key="6">
    <source>
        <dbReference type="ARBA" id="ARBA00023136"/>
    </source>
</evidence>
<evidence type="ECO:0000256" key="5">
    <source>
        <dbReference type="ARBA" id="ARBA00022989"/>
    </source>
</evidence>
<dbReference type="PANTHER" id="PTHR38766">
    <property type="entry name" value="FLAGELLAR PROTEIN FLIO"/>
    <property type="match status" value="1"/>
</dbReference>
<keyword evidence="7" id="KW-0975">Bacterial flagellum</keyword>
<dbReference type="STRING" id="1759059.ATE48_03000"/>
<evidence type="ECO:0000256" key="8">
    <source>
        <dbReference type="ARBA" id="ARBA00037937"/>
    </source>
</evidence>
<dbReference type="PANTHER" id="PTHR38766:SF1">
    <property type="entry name" value="FLAGELLAR PROTEIN FLIO"/>
    <property type="match status" value="1"/>
</dbReference>
<keyword evidence="10" id="KW-1185">Reference proteome</keyword>
<evidence type="ECO:0000256" key="3">
    <source>
        <dbReference type="ARBA" id="ARBA00022475"/>
    </source>
</evidence>
<name>A0A1B1AEH6_9PROT</name>
<evidence type="ECO:0000256" key="7">
    <source>
        <dbReference type="ARBA" id="ARBA00023143"/>
    </source>
</evidence>
<keyword evidence="5" id="KW-1133">Transmembrane helix</keyword>
<dbReference type="EMBL" id="CP013244">
    <property type="protein sequence ID" value="ANP44963.1"/>
    <property type="molecule type" value="Genomic_DNA"/>
</dbReference>
<dbReference type="InterPro" id="IPR052205">
    <property type="entry name" value="FliO/MopB"/>
</dbReference>
<dbReference type="Pfam" id="PF04347">
    <property type="entry name" value="FliO"/>
    <property type="match status" value="1"/>
</dbReference>
<evidence type="ECO:0000256" key="1">
    <source>
        <dbReference type="ARBA" id="ARBA00004117"/>
    </source>
</evidence>
<evidence type="ECO:0000313" key="9">
    <source>
        <dbReference type="EMBL" id="ANP44963.1"/>
    </source>
</evidence>
<accession>A0A1B1AEH6</accession>
<keyword evidence="4" id="KW-0812">Transmembrane</keyword>
<sequence length="94" mass="10191">MDLLDWARALFALVATLALIVGAAYAARRLGMLQPGGPALKRMRITETLLIDTRRRMVIVRVDDREHVLLLGPAGDVVVGDMAAKQAPPVETTT</sequence>
<comment type="similarity">
    <text evidence="8">Belongs to the FliO/MopB family.</text>
</comment>
<dbReference type="InterPro" id="IPR022781">
    <property type="entry name" value="Flagellar_biosynth_FliO"/>
</dbReference>
<keyword evidence="3" id="KW-1003">Cell membrane</keyword>
<gene>
    <name evidence="9" type="ORF">ATE48_03000</name>
</gene>
<dbReference type="OrthoDB" id="8456606at2"/>
<reference evidence="9 10" key="1">
    <citation type="submission" date="2015-11" db="EMBL/GenBank/DDBJ databases">
        <title>Whole-Genome Sequence of Candidatus Oderbacter manganicum from the National Park Lower Oder Valley, Germany.</title>
        <authorList>
            <person name="Braun B."/>
            <person name="Liere K."/>
            <person name="Szewzyk U."/>
        </authorList>
    </citation>
    <scope>NUCLEOTIDE SEQUENCE [LARGE SCALE GENOMIC DNA]</scope>
    <source>
        <strain evidence="9 10">OTSz_A_272</strain>
    </source>
</reference>
<protein>
    <recommendedName>
        <fullName evidence="11">Flagellar protein</fullName>
    </recommendedName>
</protein>
<comment type="subcellular location">
    <subcellularLocation>
        <location evidence="1">Bacterial flagellum basal body</location>
    </subcellularLocation>
    <subcellularLocation>
        <location evidence="2">Cell membrane</location>
    </subcellularLocation>
</comment>
<dbReference type="GO" id="GO:0044781">
    <property type="term" value="P:bacterial-type flagellum organization"/>
    <property type="evidence" value="ECO:0007669"/>
    <property type="project" value="InterPro"/>
</dbReference>
<dbReference type="KEGG" id="cbot:ATE48_03000"/>
<dbReference type="AlphaFoldDB" id="A0A1B1AEH6"/>
<evidence type="ECO:0008006" key="11">
    <source>
        <dbReference type="Google" id="ProtNLM"/>
    </source>
</evidence>
<proteinExistence type="inferred from homology"/>
<evidence type="ECO:0000313" key="10">
    <source>
        <dbReference type="Proteomes" id="UP000092498"/>
    </source>
</evidence>
<keyword evidence="6" id="KW-0472">Membrane</keyword>
<dbReference type="RefSeq" id="WP_066767661.1">
    <property type="nucleotide sequence ID" value="NZ_CP013244.1"/>
</dbReference>
<evidence type="ECO:0000256" key="4">
    <source>
        <dbReference type="ARBA" id="ARBA00022692"/>
    </source>
</evidence>
<dbReference type="GO" id="GO:0005886">
    <property type="term" value="C:plasma membrane"/>
    <property type="evidence" value="ECO:0007669"/>
    <property type="project" value="UniProtKB-SubCell"/>
</dbReference>
<organism evidence="9 10">
    <name type="scientific">Candidatus Viadribacter manganicus</name>
    <dbReference type="NCBI Taxonomy" id="1759059"/>
    <lineage>
        <taxon>Bacteria</taxon>
        <taxon>Pseudomonadati</taxon>
        <taxon>Pseudomonadota</taxon>
        <taxon>Alphaproteobacteria</taxon>
        <taxon>Hyphomonadales</taxon>
        <taxon>Hyphomonadaceae</taxon>
        <taxon>Candidatus Viadribacter</taxon>
    </lineage>
</organism>
<evidence type="ECO:0000256" key="2">
    <source>
        <dbReference type="ARBA" id="ARBA00004236"/>
    </source>
</evidence>
<dbReference type="GO" id="GO:0009425">
    <property type="term" value="C:bacterial-type flagellum basal body"/>
    <property type="evidence" value="ECO:0007669"/>
    <property type="project" value="UniProtKB-SubCell"/>
</dbReference>
<dbReference type="Proteomes" id="UP000092498">
    <property type="component" value="Chromosome"/>
</dbReference>